<dbReference type="PATRIC" id="fig|1127696.3.peg.784"/>
<evidence type="ECO:0000256" key="1">
    <source>
        <dbReference type="ARBA" id="ARBA00022490"/>
    </source>
</evidence>
<keyword evidence="2 5" id="KW-0690">Ribosome biogenesis</keyword>
<dbReference type="HOGENOM" id="CLU_077636_4_2_10"/>
<dbReference type="SUPFAM" id="SSF50447">
    <property type="entry name" value="Translation proteins"/>
    <property type="match status" value="1"/>
</dbReference>
<dbReference type="Gene3D" id="2.30.30.240">
    <property type="entry name" value="PRC-barrel domain"/>
    <property type="match status" value="1"/>
</dbReference>
<evidence type="ECO:0000256" key="3">
    <source>
        <dbReference type="ARBA" id="ARBA00022552"/>
    </source>
</evidence>
<dbReference type="EMBL" id="AMEQ01000024">
    <property type="protein sequence ID" value="EKY01803.1"/>
    <property type="molecule type" value="Genomic_DNA"/>
</dbReference>
<dbReference type="AlphaFoldDB" id="L1NEM9"/>
<dbReference type="InterPro" id="IPR011033">
    <property type="entry name" value="PRC_barrel-like_sf"/>
</dbReference>
<dbReference type="Proteomes" id="UP000010408">
    <property type="component" value="Unassembled WGS sequence"/>
</dbReference>
<organism evidence="8 9">
    <name type="scientific">Porphyromonas catoniae F0037</name>
    <dbReference type="NCBI Taxonomy" id="1127696"/>
    <lineage>
        <taxon>Bacteria</taxon>
        <taxon>Pseudomonadati</taxon>
        <taxon>Bacteroidota</taxon>
        <taxon>Bacteroidia</taxon>
        <taxon>Bacteroidales</taxon>
        <taxon>Porphyromonadaceae</taxon>
        <taxon>Porphyromonas</taxon>
    </lineage>
</organism>
<keyword evidence="1 5" id="KW-0963">Cytoplasm</keyword>
<proteinExistence type="inferred from homology"/>
<dbReference type="STRING" id="1127696.HMPREF9134_00863"/>
<dbReference type="InterPro" id="IPR036976">
    <property type="entry name" value="RimM_N_sf"/>
</dbReference>
<comment type="subcellular location">
    <subcellularLocation>
        <location evidence="5">Cytoplasm</location>
    </subcellularLocation>
</comment>
<comment type="function">
    <text evidence="5">An accessory protein needed during the final step in the assembly of 30S ribosomal subunit, possibly for assembly of the head region. Essential for efficient processing of 16S rRNA. May be needed both before and after RbfA during the maturation of 16S rRNA. It has affinity for free ribosomal 30S subunits but not for 70S ribosomes.</text>
</comment>
<dbReference type="Pfam" id="PF24986">
    <property type="entry name" value="PRC_RimM"/>
    <property type="match status" value="1"/>
</dbReference>
<dbReference type="InterPro" id="IPR011961">
    <property type="entry name" value="RimM"/>
</dbReference>
<protein>
    <recommendedName>
        <fullName evidence="5">Ribosome maturation factor RimM</fullName>
    </recommendedName>
</protein>
<dbReference type="Pfam" id="PF01782">
    <property type="entry name" value="RimM"/>
    <property type="match status" value="1"/>
</dbReference>
<evidence type="ECO:0000259" key="7">
    <source>
        <dbReference type="Pfam" id="PF24986"/>
    </source>
</evidence>
<evidence type="ECO:0000313" key="8">
    <source>
        <dbReference type="EMBL" id="EKY01803.1"/>
    </source>
</evidence>
<evidence type="ECO:0000313" key="9">
    <source>
        <dbReference type="Proteomes" id="UP000010408"/>
    </source>
</evidence>
<evidence type="ECO:0000256" key="4">
    <source>
        <dbReference type="ARBA" id="ARBA00023186"/>
    </source>
</evidence>
<dbReference type="GO" id="GO:0043022">
    <property type="term" value="F:ribosome binding"/>
    <property type="evidence" value="ECO:0007669"/>
    <property type="project" value="InterPro"/>
</dbReference>
<dbReference type="InterPro" id="IPR002676">
    <property type="entry name" value="RimM_N"/>
</dbReference>
<dbReference type="Gene3D" id="2.40.30.60">
    <property type="entry name" value="RimM"/>
    <property type="match status" value="1"/>
</dbReference>
<gene>
    <name evidence="5" type="primary">rimM</name>
    <name evidence="8" type="ORF">HMPREF9134_00863</name>
</gene>
<dbReference type="GO" id="GO:0042274">
    <property type="term" value="P:ribosomal small subunit biogenesis"/>
    <property type="evidence" value="ECO:0007669"/>
    <property type="project" value="UniProtKB-UniRule"/>
</dbReference>
<dbReference type="SUPFAM" id="SSF50346">
    <property type="entry name" value="PRC-barrel domain"/>
    <property type="match status" value="1"/>
</dbReference>
<comment type="similarity">
    <text evidence="5">Belongs to the RimM family.</text>
</comment>
<dbReference type="GO" id="GO:0006364">
    <property type="term" value="P:rRNA processing"/>
    <property type="evidence" value="ECO:0007669"/>
    <property type="project" value="UniProtKB-UniRule"/>
</dbReference>
<keyword evidence="3 5" id="KW-0698">rRNA processing</keyword>
<keyword evidence="4 5" id="KW-0143">Chaperone</keyword>
<dbReference type="InterPro" id="IPR056792">
    <property type="entry name" value="PRC_RimM"/>
</dbReference>
<dbReference type="PANTHER" id="PTHR33692:SF1">
    <property type="entry name" value="RIBOSOME MATURATION FACTOR RIMM"/>
    <property type="match status" value="1"/>
</dbReference>
<dbReference type="eggNOG" id="COG0806">
    <property type="taxonomic scope" value="Bacteria"/>
</dbReference>
<dbReference type="InterPro" id="IPR009000">
    <property type="entry name" value="Transl_B-barrel_sf"/>
</dbReference>
<name>L1NEM9_9PORP</name>
<dbReference type="HAMAP" id="MF_00014">
    <property type="entry name" value="Ribosome_mat_RimM"/>
    <property type="match status" value="1"/>
</dbReference>
<comment type="domain">
    <text evidence="5">The PRC barrel domain binds ribosomal protein uS19.</text>
</comment>
<comment type="caution">
    <text evidence="8">The sequence shown here is derived from an EMBL/GenBank/DDBJ whole genome shotgun (WGS) entry which is preliminary data.</text>
</comment>
<evidence type="ECO:0000256" key="5">
    <source>
        <dbReference type="HAMAP-Rule" id="MF_00014"/>
    </source>
</evidence>
<dbReference type="GO" id="GO:0005840">
    <property type="term" value="C:ribosome"/>
    <property type="evidence" value="ECO:0007669"/>
    <property type="project" value="InterPro"/>
</dbReference>
<sequence>MLRKTDFELIGTLGRAHGIQGEVSAKLSVDLSGLWGGADTSLFLMLEERGLLIPYRVLSWRTKAGDIDLLRFSDIDTKEQAEQLSGRAVWLDKDYLTEEGGGDLLELSHFVGYELYDATTGQLIGRITDIDDTTLNTLLRVETTTSHERVLPIADELIASVDMQHHRLSLLIPEGLLDL</sequence>
<dbReference type="RefSeq" id="WP_005469202.1">
    <property type="nucleotide sequence ID" value="NZ_KB291045.1"/>
</dbReference>
<dbReference type="GO" id="GO:0005737">
    <property type="term" value="C:cytoplasm"/>
    <property type="evidence" value="ECO:0007669"/>
    <property type="project" value="UniProtKB-SubCell"/>
</dbReference>
<reference evidence="8 9" key="1">
    <citation type="submission" date="2012-05" db="EMBL/GenBank/DDBJ databases">
        <authorList>
            <person name="Weinstock G."/>
            <person name="Sodergren E."/>
            <person name="Lobos E.A."/>
            <person name="Fulton L."/>
            <person name="Fulton R."/>
            <person name="Courtney L."/>
            <person name="Fronick C."/>
            <person name="O'Laughlin M."/>
            <person name="Godfrey J."/>
            <person name="Wilson R.M."/>
            <person name="Miner T."/>
            <person name="Farmer C."/>
            <person name="Delehaunty K."/>
            <person name="Cordes M."/>
            <person name="Minx P."/>
            <person name="Tomlinson C."/>
            <person name="Chen J."/>
            <person name="Wollam A."/>
            <person name="Pepin K.H."/>
            <person name="Bhonagiri V."/>
            <person name="Zhang X."/>
            <person name="Suruliraj S."/>
            <person name="Warren W."/>
            <person name="Mitreva M."/>
            <person name="Mardis E.R."/>
            <person name="Wilson R.K."/>
        </authorList>
    </citation>
    <scope>NUCLEOTIDE SEQUENCE [LARGE SCALE GENOMIC DNA]</scope>
    <source>
        <strain evidence="8 9">F0037</strain>
    </source>
</reference>
<accession>L1NEM9</accession>
<comment type="subunit">
    <text evidence="5">Binds ribosomal protein uS19.</text>
</comment>
<dbReference type="PANTHER" id="PTHR33692">
    <property type="entry name" value="RIBOSOME MATURATION FACTOR RIMM"/>
    <property type="match status" value="1"/>
</dbReference>
<evidence type="ECO:0000259" key="6">
    <source>
        <dbReference type="Pfam" id="PF01782"/>
    </source>
</evidence>
<feature type="domain" description="Ribosome maturation factor RimM PRC barrel" evidence="7">
    <location>
        <begin position="108"/>
        <end position="176"/>
    </location>
</feature>
<feature type="domain" description="RimM N-terminal" evidence="6">
    <location>
        <begin position="10"/>
        <end position="94"/>
    </location>
</feature>
<evidence type="ECO:0000256" key="2">
    <source>
        <dbReference type="ARBA" id="ARBA00022517"/>
    </source>
</evidence>